<evidence type="ECO:0000256" key="9">
    <source>
        <dbReference type="ARBA" id="ARBA00023163"/>
    </source>
</evidence>
<feature type="coiled-coil region" evidence="13">
    <location>
        <begin position="125"/>
        <end position="152"/>
    </location>
</feature>
<keyword evidence="7 13" id="KW-0175">Coiled coil</keyword>
<evidence type="ECO:0000256" key="11">
    <source>
        <dbReference type="ARBA" id="ARBA00023306"/>
    </source>
</evidence>
<keyword evidence="11" id="KW-0131">Cell cycle</keyword>
<dbReference type="InterPro" id="IPR026516">
    <property type="entry name" value="THAP1/10"/>
</dbReference>
<dbReference type="GO" id="GO:0005654">
    <property type="term" value="C:nucleoplasm"/>
    <property type="evidence" value="ECO:0007669"/>
    <property type="project" value="UniProtKB-SubCell"/>
</dbReference>
<organism evidence="15 16">
    <name type="scientific">Hypothenemus hampei</name>
    <name type="common">Coffee berry borer</name>
    <dbReference type="NCBI Taxonomy" id="57062"/>
    <lineage>
        <taxon>Eukaryota</taxon>
        <taxon>Metazoa</taxon>
        <taxon>Ecdysozoa</taxon>
        <taxon>Arthropoda</taxon>
        <taxon>Hexapoda</taxon>
        <taxon>Insecta</taxon>
        <taxon>Pterygota</taxon>
        <taxon>Neoptera</taxon>
        <taxon>Endopterygota</taxon>
        <taxon>Coleoptera</taxon>
        <taxon>Polyphaga</taxon>
        <taxon>Cucujiformia</taxon>
        <taxon>Curculionidae</taxon>
        <taxon>Scolytinae</taxon>
        <taxon>Hypothenemus</taxon>
    </lineage>
</organism>
<evidence type="ECO:0000256" key="12">
    <source>
        <dbReference type="PROSITE-ProRule" id="PRU00309"/>
    </source>
</evidence>
<reference evidence="15 16" key="1">
    <citation type="submission" date="2024-05" db="EMBL/GenBank/DDBJ databases">
        <title>Genetic variation in Jamaican populations of the coffee berry borer (Hypothenemus hampei).</title>
        <authorList>
            <person name="Errbii M."/>
            <person name="Myrie A."/>
        </authorList>
    </citation>
    <scope>NUCLEOTIDE SEQUENCE [LARGE SCALE GENOMIC DNA]</scope>
    <source>
        <strain evidence="15">JA-Hopewell-2020-01-JO</strain>
        <tissue evidence="15">Whole body</tissue>
    </source>
</reference>
<dbReference type="GO" id="GO:0008270">
    <property type="term" value="F:zinc ion binding"/>
    <property type="evidence" value="ECO:0007669"/>
    <property type="project" value="UniProtKB-KW"/>
</dbReference>
<keyword evidence="9" id="KW-0804">Transcription</keyword>
<dbReference type="EMBL" id="JBDJPC010000013">
    <property type="protein sequence ID" value="KAL1488968.1"/>
    <property type="molecule type" value="Genomic_DNA"/>
</dbReference>
<evidence type="ECO:0000256" key="7">
    <source>
        <dbReference type="ARBA" id="ARBA00023054"/>
    </source>
</evidence>
<sequence length="233" mass="26891">MSIFKFPNDKDLRAEWLKATGRKGFVPSKYSSICEKHFREEDLIKLVVDRETGATDFPTRVQLKEGAIPTQHLKIQSKPVNNKKKLKIIAVPTLNLHGTEGISDRNVYMSSQEAFIPVHSSQNERNVVTEQTDSLEKKYKHLQLEFEILQDQSRSKKISSKSISIESRDEDDLKGLEDLSDRVEVVRNDGLHEKFLDLLDKYEELKNRHLSLGEEIENLEKVNALLKCKIFKV</sequence>
<keyword evidence="5" id="KW-0862">Zinc</keyword>
<dbReference type="SMART" id="SM00980">
    <property type="entry name" value="THAP"/>
    <property type="match status" value="1"/>
</dbReference>
<evidence type="ECO:0000256" key="1">
    <source>
        <dbReference type="ARBA" id="ARBA00004642"/>
    </source>
</evidence>
<dbReference type="Pfam" id="PF05485">
    <property type="entry name" value="THAP"/>
    <property type="match status" value="1"/>
</dbReference>
<dbReference type="AlphaFoldDB" id="A0ABD1E306"/>
<dbReference type="InterPro" id="IPR006612">
    <property type="entry name" value="THAP_Znf"/>
</dbReference>
<comment type="caution">
    <text evidence="15">The sequence shown here is derived from an EMBL/GenBank/DDBJ whole genome shotgun (WGS) entry which is preliminary data.</text>
</comment>
<comment type="subcellular location">
    <subcellularLocation>
        <location evidence="1">Nucleus</location>
        <location evidence="1">Nucleoplasm</location>
    </subcellularLocation>
</comment>
<protein>
    <recommendedName>
        <fullName evidence="14">THAP-type domain-containing protein</fullName>
    </recommendedName>
</protein>
<evidence type="ECO:0000256" key="6">
    <source>
        <dbReference type="ARBA" id="ARBA00023015"/>
    </source>
</evidence>
<evidence type="ECO:0000256" key="8">
    <source>
        <dbReference type="ARBA" id="ARBA00023125"/>
    </source>
</evidence>
<evidence type="ECO:0000313" key="16">
    <source>
        <dbReference type="Proteomes" id="UP001566132"/>
    </source>
</evidence>
<proteinExistence type="inferred from homology"/>
<dbReference type="PANTHER" id="PTHR46600">
    <property type="entry name" value="THAP DOMAIN-CONTAINING"/>
    <property type="match status" value="1"/>
</dbReference>
<keyword evidence="8 12" id="KW-0238">DNA-binding</keyword>
<evidence type="ECO:0000313" key="15">
    <source>
        <dbReference type="EMBL" id="KAL1488968.1"/>
    </source>
</evidence>
<evidence type="ECO:0000256" key="13">
    <source>
        <dbReference type="SAM" id="Coils"/>
    </source>
</evidence>
<keyword evidence="16" id="KW-1185">Reference proteome</keyword>
<gene>
    <name evidence="15" type="ORF">ABEB36_014751</name>
</gene>
<name>A0ABD1E306_HYPHA</name>
<accession>A0ABD1E306</accession>
<keyword evidence="3" id="KW-0479">Metal-binding</keyword>
<evidence type="ECO:0000256" key="4">
    <source>
        <dbReference type="ARBA" id="ARBA00022771"/>
    </source>
</evidence>
<dbReference type="Proteomes" id="UP001566132">
    <property type="component" value="Unassembled WGS sequence"/>
</dbReference>
<comment type="similarity">
    <text evidence="2">Belongs to the THAP1 family.</text>
</comment>
<feature type="coiled-coil region" evidence="13">
    <location>
        <begin position="188"/>
        <end position="222"/>
    </location>
</feature>
<dbReference type="Gene3D" id="6.20.210.20">
    <property type="entry name" value="THAP domain"/>
    <property type="match status" value="1"/>
</dbReference>
<dbReference type="SUPFAM" id="SSF57716">
    <property type="entry name" value="Glucocorticoid receptor-like (DNA-binding domain)"/>
    <property type="match status" value="1"/>
</dbReference>
<evidence type="ECO:0000256" key="3">
    <source>
        <dbReference type="ARBA" id="ARBA00022723"/>
    </source>
</evidence>
<keyword evidence="4 12" id="KW-0863">Zinc-finger</keyword>
<dbReference type="InterPro" id="IPR038441">
    <property type="entry name" value="THAP_Znf_sf"/>
</dbReference>
<dbReference type="PROSITE" id="PS50950">
    <property type="entry name" value="ZF_THAP"/>
    <property type="match status" value="1"/>
</dbReference>
<dbReference type="SMART" id="SM00692">
    <property type="entry name" value="DM3"/>
    <property type="match status" value="1"/>
</dbReference>
<evidence type="ECO:0000259" key="14">
    <source>
        <dbReference type="PROSITE" id="PS50950"/>
    </source>
</evidence>
<keyword evidence="10" id="KW-0539">Nucleus</keyword>
<evidence type="ECO:0000256" key="5">
    <source>
        <dbReference type="ARBA" id="ARBA00022833"/>
    </source>
</evidence>
<dbReference type="PANTHER" id="PTHR46600:SF1">
    <property type="entry name" value="THAP DOMAIN-CONTAINING PROTEIN 1"/>
    <property type="match status" value="1"/>
</dbReference>
<keyword evidence="6" id="KW-0805">Transcription regulation</keyword>
<evidence type="ECO:0000256" key="2">
    <source>
        <dbReference type="ARBA" id="ARBA00006177"/>
    </source>
</evidence>
<feature type="domain" description="THAP-type" evidence="14">
    <location>
        <begin position="1"/>
        <end position="72"/>
    </location>
</feature>
<evidence type="ECO:0000256" key="10">
    <source>
        <dbReference type="ARBA" id="ARBA00023242"/>
    </source>
</evidence>
<dbReference type="GO" id="GO:0003677">
    <property type="term" value="F:DNA binding"/>
    <property type="evidence" value="ECO:0007669"/>
    <property type="project" value="UniProtKB-UniRule"/>
</dbReference>